<reference evidence="1 2" key="1">
    <citation type="journal article" date="2015" name="Nature">
        <title>rRNA introns, odd ribosomes, and small enigmatic genomes across a large radiation of phyla.</title>
        <authorList>
            <person name="Brown C.T."/>
            <person name="Hug L.A."/>
            <person name="Thomas B.C."/>
            <person name="Sharon I."/>
            <person name="Castelle C.J."/>
            <person name="Singh A."/>
            <person name="Wilkins M.J."/>
            <person name="Williams K.H."/>
            <person name="Banfield J.F."/>
        </authorList>
    </citation>
    <scope>NUCLEOTIDE SEQUENCE [LARGE SCALE GENOMIC DNA]</scope>
</reference>
<organism evidence="1 2">
    <name type="scientific">Candidatus Uhrbacteria bacterium GW2011_GWC1_41_20</name>
    <dbReference type="NCBI Taxonomy" id="1618983"/>
    <lineage>
        <taxon>Bacteria</taxon>
        <taxon>Candidatus Uhriibacteriota</taxon>
    </lineage>
</organism>
<dbReference type="Proteomes" id="UP000033930">
    <property type="component" value="Unassembled WGS sequence"/>
</dbReference>
<gene>
    <name evidence="1" type="ORF">UU50_C0002G0056</name>
</gene>
<accession>A0A0G0VFX8</accession>
<name>A0A0G0VFX8_9BACT</name>
<evidence type="ECO:0000313" key="1">
    <source>
        <dbReference type="EMBL" id="KKR99874.1"/>
    </source>
</evidence>
<comment type="caution">
    <text evidence="1">The sequence shown here is derived from an EMBL/GenBank/DDBJ whole genome shotgun (WGS) entry which is preliminary data.</text>
</comment>
<dbReference type="AlphaFoldDB" id="A0A0G0VFX8"/>
<proteinExistence type="predicted"/>
<protein>
    <submittedName>
        <fullName evidence="1">Uncharacterized protein</fullName>
    </submittedName>
</protein>
<dbReference type="EMBL" id="LCAW01000002">
    <property type="protein sequence ID" value="KKR99874.1"/>
    <property type="molecule type" value="Genomic_DNA"/>
</dbReference>
<sequence>MGLIVVHPSTGPKNGNLNDVRHDLLDHSLDSLGCDARIPVDGDDRGQTMPEDLHMADDYQPAGNDGCRRNRRRHQVVSYVLIFSSRHSRGGIARYN</sequence>
<evidence type="ECO:0000313" key="2">
    <source>
        <dbReference type="Proteomes" id="UP000033930"/>
    </source>
</evidence>